<name>A0AAD9KLF4_RIDPI</name>
<evidence type="ECO:0000256" key="10">
    <source>
        <dbReference type="ARBA" id="ARBA00024459"/>
    </source>
</evidence>
<comment type="subcellular location">
    <subcellularLocation>
        <location evidence="2">Nucleus</location>
    </subcellularLocation>
</comment>
<dbReference type="GO" id="GO:0005634">
    <property type="term" value="C:nucleus"/>
    <property type="evidence" value="ECO:0007669"/>
    <property type="project" value="UniProtKB-SubCell"/>
</dbReference>
<evidence type="ECO:0000256" key="6">
    <source>
        <dbReference type="ARBA" id="ARBA00022801"/>
    </source>
</evidence>
<evidence type="ECO:0000256" key="1">
    <source>
        <dbReference type="ARBA" id="ARBA00001946"/>
    </source>
</evidence>
<evidence type="ECO:0000256" key="4">
    <source>
        <dbReference type="ARBA" id="ARBA00011245"/>
    </source>
</evidence>
<dbReference type="InterPro" id="IPR003563">
    <property type="entry name" value="8ODP"/>
</dbReference>
<accession>A0AAD9KLF4</accession>
<dbReference type="GO" id="GO:0008413">
    <property type="term" value="F:8-oxo-7,8-dihydroguanosine triphosphate pyrophosphatase activity"/>
    <property type="evidence" value="ECO:0007669"/>
    <property type="project" value="InterPro"/>
</dbReference>
<evidence type="ECO:0000256" key="7">
    <source>
        <dbReference type="ARBA" id="ARBA00022842"/>
    </source>
</evidence>
<dbReference type="GO" id="GO:0046872">
    <property type="term" value="F:metal ion binding"/>
    <property type="evidence" value="ECO:0007669"/>
    <property type="project" value="UniProtKB-KW"/>
</dbReference>
<evidence type="ECO:0000313" key="26">
    <source>
        <dbReference type="Proteomes" id="UP001209878"/>
    </source>
</evidence>
<organism evidence="25 26">
    <name type="scientific">Ridgeia piscesae</name>
    <name type="common">Tubeworm</name>
    <dbReference type="NCBI Taxonomy" id="27915"/>
    <lineage>
        <taxon>Eukaryota</taxon>
        <taxon>Metazoa</taxon>
        <taxon>Spiralia</taxon>
        <taxon>Lophotrochozoa</taxon>
        <taxon>Annelida</taxon>
        <taxon>Polychaeta</taxon>
        <taxon>Sedentaria</taxon>
        <taxon>Canalipalpata</taxon>
        <taxon>Sabellida</taxon>
        <taxon>Siboglinidae</taxon>
        <taxon>Ridgeia</taxon>
    </lineage>
</organism>
<evidence type="ECO:0000256" key="20">
    <source>
        <dbReference type="ARBA" id="ARBA00048002"/>
    </source>
</evidence>
<gene>
    <name evidence="25" type="ORF">NP493_851g01073</name>
</gene>
<evidence type="ECO:0000256" key="8">
    <source>
        <dbReference type="ARBA" id="ARBA00023242"/>
    </source>
</evidence>
<dbReference type="GO" id="GO:0008828">
    <property type="term" value="F:dATP diphosphatase activity"/>
    <property type="evidence" value="ECO:0007669"/>
    <property type="project" value="UniProtKB-EC"/>
</dbReference>
<keyword evidence="6" id="KW-0378">Hydrolase</keyword>
<dbReference type="SUPFAM" id="SSF55811">
    <property type="entry name" value="Nudix"/>
    <property type="match status" value="1"/>
</dbReference>
<comment type="catalytic activity">
    <reaction evidence="12">
        <text>2-oxo-ATP + H2O = 2-oxo-AMP + diphosphate + H(+)</text>
        <dbReference type="Rhea" id="RHEA:67392"/>
        <dbReference type="ChEBI" id="CHEBI:15377"/>
        <dbReference type="ChEBI" id="CHEBI:15378"/>
        <dbReference type="ChEBI" id="CHEBI:33019"/>
        <dbReference type="ChEBI" id="CHEBI:71395"/>
        <dbReference type="ChEBI" id="CHEBI:172878"/>
    </reaction>
    <physiologicalReaction direction="left-to-right" evidence="12">
        <dbReference type="Rhea" id="RHEA:67393"/>
    </physiologicalReaction>
</comment>
<comment type="catalytic activity">
    <reaction evidence="11">
        <text>8-oxo-dGTP + H2O = 8-oxo-dGMP + diphosphate + H(+)</text>
        <dbReference type="Rhea" id="RHEA:31575"/>
        <dbReference type="ChEBI" id="CHEBI:15377"/>
        <dbReference type="ChEBI" id="CHEBI:15378"/>
        <dbReference type="ChEBI" id="CHEBI:33019"/>
        <dbReference type="ChEBI" id="CHEBI:63224"/>
        <dbReference type="ChEBI" id="CHEBI:77896"/>
    </reaction>
    <physiologicalReaction direction="left-to-right" evidence="11">
        <dbReference type="Rhea" id="RHEA:31576"/>
    </physiologicalReaction>
</comment>
<comment type="catalytic activity">
    <reaction evidence="22">
        <text>N(6)-methyl-dATP + H2O = N(6)-methyl-dAMP + diphosphate + H(+)</text>
        <dbReference type="Rhea" id="RHEA:67604"/>
        <dbReference type="ChEBI" id="CHEBI:15377"/>
        <dbReference type="ChEBI" id="CHEBI:15378"/>
        <dbReference type="ChEBI" id="CHEBI:33019"/>
        <dbReference type="ChEBI" id="CHEBI:169976"/>
        <dbReference type="ChEBI" id="CHEBI:172872"/>
    </reaction>
    <physiologicalReaction direction="left-to-right" evidence="22">
        <dbReference type="Rhea" id="RHEA:67605"/>
    </physiologicalReaction>
</comment>
<dbReference type="EMBL" id="JAODUO010000852">
    <property type="protein sequence ID" value="KAK2173734.1"/>
    <property type="molecule type" value="Genomic_DNA"/>
</dbReference>
<comment type="catalytic activity">
    <reaction evidence="20">
        <text>N(6)-methyl-ATP + H2O = N(6)-methyl-AMP + diphosphate + H(+)</text>
        <dbReference type="Rhea" id="RHEA:67608"/>
        <dbReference type="ChEBI" id="CHEBI:15377"/>
        <dbReference type="ChEBI" id="CHEBI:15378"/>
        <dbReference type="ChEBI" id="CHEBI:33019"/>
        <dbReference type="ChEBI" id="CHEBI:144842"/>
        <dbReference type="ChEBI" id="CHEBI:172873"/>
    </reaction>
    <physiologicalReaction direction="left-to-right" evidence="20">
        <dbReference type="Rhea" id="RHEA:67609"/>
    </physiologicalReaction>
</comment>
<keyword evidence="26" id="KW-1185">Reference proteome</keyword>
<comment type="catalytic activity">
    <reaction evidence="10">
        <text>2-oxo-dATP + H2O = 2-oxo-dAMP + diphosphate + H(+)</text>
        <dbReference type="Rhea" id="RHEA:31583"/>
        <dbReference type="ChEBI" id="CHEBI:15377"/>
        <dbReference type="ChEBI" id="CHEBI:15378"/>
        <dbReference type="ChEBI" id="CHEBI:33019"/>
        <dbReference type="ChEBI" id="CHEBI:63212"/>
        <dbReference type="ChEBI" id="CHEBI:77897"/>
        <dbReference type="EC" id="3.6.1.56"/>
    </reaction>
    <physiologicalReaction direction="left-to-right" evidence="10">
        <dbReference type="Rhea" id="RHEA:31584"/>
    </physiologicalReaction>
</comment>
<dbReference type="GO" id="GO:0005737">
    <property type="term" value="C:cytoplasm"/>
    <property type="evidence" value="ECO:0007669"/>
    <property type="project" value="TreeGrafter"/>
</dbReference>
<keyword evidence="8" id="KW-0539">Nucleus</keyword>
<evidence type="ECO:0000256" key="5">
    <source>
        <dbReference type="ARBA" id="ARBA00022723"/>
    </source>
</evidence>
<dbReference type="PROSITE" id="PS00893">
    <property type="entry name" value="NUDIX_BOX"/>
    <property type="match status" value="1"/>
</dbReference>
<keyword evidence="5" id="KW-0479">Metal-binding</keyword>
<dbReference type="PANTHER" id="PTHR43758:SF2">
    <property type="entry name" value="OXIDIZED PURINE NUCLEOSIDE TRIPHOSPHATE HYDROLASE"/>
    <property type="match status" value="1"/>
</dbReference>
<evidence type="ECO:0000256" key="11">
    <source>
        <dbReference type="ARBA" id="ARBA00024486"/>
    </source>
</evidence>
<comment type="function">
    <text evidence="23">Oxidized purine nucleoside triphosphate hydrolase which is a prominent sanitizer of the oxidized nucleotide pool. Catalyzes the hydrolysis of 2-oxo-dATP (2-hydroxy-dATP) into 2-oxo-dAMP. Also has a significant hydrolase activity toward 2-oxo-ATP, 8-oxo-dGTP and 8-oxo-dATP. Through the hydrolysis of oxidized purine nucleoside triphosphates, prevents their incorporation into DNA and the subsequent transversions A:T to C:G and G:C to T:A. Also catalyzes the hydrolysis of methylated purine nucleoside triphosphate preventing their integration into DNA. Through this antimutagenic activity protects cells from oxidative stress.</text>
</comment>
<dbReference type="PROSITE" id="PS51462">
    <property type="entry name" value="NUDIX"/>
    <property type="match status" value="1"/>
</dbReference>
<evidence type="ECO:0000256" key="13">
    <source>
        <dbReference type="ARBA" id="ARBA00026103"/>
    </source>
</evidence>
<dbReference type="PRINTS" id="PR01403">
    <property type="entry name" value="8OXTPHPHTASE"/>
</dbReference>
<dbReference type="GO" id="GO:0042262">
    <property type="term" value="P:DNA protection"/>
    <property type="evidence" value="ECO:0007669"/>
    <property type="project" value="InterPro"/>
</dbReference>
<dbReference type="InterPro" id="IPR020084">
    <property type="entry name" value="NUDIX_hydrolase_CS"/>
</dbReference>
<dbReference type="Gene3D" id="3.90.79.10">
    <property type="entry name" value="Nucleoside Triphosphate Pyrophosphohydrolase"/>
    <property type="match status" value="1"/>
</dbReference>
<reference evidence="25" key="1">
    <citation type="journal article" date="2023" name="Mol. Biol. Evol.">
        <title>Third-Generation Sequencing Reveals the Adaptive Role of the Epigenome in Three Deep-Sea Polychaetes.</title>
        <authorList>
            <person name="Perez M."/>
            <person name="Aroh O."/>
            <person name="Sun Y."/>
            <person name="Lan Y."/>
            <person name="Juniper S.K."/>
            <person name="Young C.R."/>
            <person name="Angers B."/>
            <person name="Qian P.Y."/>
        </authorList>
    </citation>
    <scope>NUCLEOTIDE SEQUENCE</scope>
    <source>
        <strain evidence="25">R07B-5</strain>
    </source>
</reference>
<proteinExistence type="inferred from homology"/>
<evidence type="ECO:0000256" key="19">
    <source>
        <dbReference type="ARBA" id="ARBA00032071"/>
    </source>
</evidence>
<evidence type="ECO:0000256" key="22">
    <source>
        <dbReference type="ARBA" id="ARBA00049032"/>
    </source>
</evidence>
<evidence type="ECO:0000256" key="9">
    <source>
        <dbReference type="ARBA" id="ARBA00024448"/>
    </source>
</evidence>
<evidence type="ECO:0000259" key="24">
    <source>
        <dbReference type="PROSITE" id="PS51462"/>
    </source>
</evidence>
<comment type="subunit">
    <text evidence="4">Monomer.</text>
</comment>
<dbReference type="PANTHER" id="PTHR43758">
    <property type="entry name" value="7,8-DIHYDRO-8-OXOGUANINE TRIPHOSPHATASE"/>
    <property type="match status" value="1"/>
</dbReference>
<protein>
    <recommendedName>
        <fullName evidence="14">Oxidized purine nucleoside triphosphate hydrolase</fullName>
        <ecNumber evidence="13">3.6.1.56</ecNumber>
    </recommendedName>
    <alternativeName>
        <fullName evidence="18">2-hydroxy-dATP diphosphatase</fullName>
    </alternativeName>
    <alternativeName>
        <fullName evidence="17">7,8-dihydro-8-oxoguanine triphosphatase</fullName>
    </alternativeName>
    <alternativeName>
        <fullName evidence="16">8-oxo-dGTPase</fullName>
    </alternativeName>
    <alternativeName>
        <fullName evidence="19">Methylated purine nucleoside triphosphate hydrolase</fullName>
    </alternativeName>
    <alternativeName>
        <fullName evidence="15">Nucleoside diphosphate-linked moiety X motif 1</fullName>
    </alternativeName>
</protein>
<evidence type="ECO:0000256" key="21">
    <source>
        <dbReference type="ARBA" id="ARBA00048894"/>
    </source>
</evidence>
<evidence type="ECO:0000256" key="14">
    <source>
        <dbReference type="ARBA" id="ARBA00026218"/>
    </source>
</evidence>
<evidence type="ECO:0000256" key="17">
    <source>
        <dbReference type="ARBA" id="ARBA00030682"/>
    </source>
</evidence>
<evidence type="ECO:0000256" key="16">
    <source>
        <dbReference type="ARBA" id="ARBA00030634"/>
    </source>
</evidence>
<dbReference type="InterPro" id="IPR015797">
    <property type="entry name" value="NUDIX_hydrolase-like_dom_sf"/>
</dbReference>
<evidence type="ECO:0000256" key="23">
    <source>
        <dbReference type="ARBA" id="ARBA00053094"/>
    </source>
</evidence>
<evidence type="ECO:0000256" key="2">
    <source>
        <dbReference type="ARBA" id="ARBA00004123"/>
    </source>
</evidence>
<evidence type="ECO:0000313" key="25">
    <source>
        <dbReference type="EMBL" id="KAK2173734.1"/>
    </source>
</evidence>
<dbReference type="EC" id="3.6.1.56" evidence="13"/>
<dbReference type="Pfam" id="PF00293">
    <property type="entry name" value="NUDIX"/>
    <property type="match status" value="1"/>
</dbReference>
<comment type="catalytic activity">
    <reaction evidence="9">
        <text>8-oxo-dATP + H2O = 8-oxo-dAMP + diphosphate + H(+)</text>
        <dbReference type="Rhea" id="RHEA:65396"/>
        <dbReference type="ChEBI" id="CHEBI:15377"/>
        <dbReference type="ChEBI" id="CHEBI:15378"/>
        <dbReference type="ChEBI" id="CHEBI:33019"/>
        <dbReference type="ChEBI" id="CHEBI:71361"/>
        <dbReference type="ChEBI" id="CHEBI:172871"/>
    </reaction>
    <physiologicalReaction direction="left-to-right" evidence="9">
        <dbReference type="Rhea" id="RHEA:65397"/>
    </physiologicalReaction>
</comment>
<dbReference type="Proteomes" id="UP001209878">
    <property type="component" value="Unassembled WGS sequence"/>
</dbReference>
<evidence type="ECO:0000256" key="15">
    <source>
        <dbReference type="ARBA" id="ARBA00029673"/>
    </source>
</evidence>
<keyword evidence="7" id="KW-0460">Magnesium</keyword>
<feature type="domain" description="Nudix hydrolase" evidence="24">
    <location>
        <begin position="1"/>
        <end position="131"/>
    </location>
</feature>
<comment type="similarity">
    <text evidence="3">Belongs to the Nudix hydrolase family.</text>
</comment>
<comment type="catalytic activity">
    <reaction evidence="21">
        <text>O(6)-methyl-dGTP + H2O = O(6)-methyl-dGMP + diphosphate + H(+)</text>
        <dbReference type="Rhea" id="RHEA:67600"/>
        <dbReference type="ChEBI" id="CHEBI:15377"/>
        <dbReference type="ChEBI" id="CHEBI:15378"/>
        <dbReference type="ChEBI" id="CHEBI:33019"/>
        <dbReference type="ChEBI" id="CHEBI:169974"/>
        <dbReference type="ChEBI" id="CHEBI:169975"/>
    </reaction>
    <physiologicalReaction direction="left-to-right" evidence="21">
        <dbReference type="Rhea" id="RHEA:67601"/>
    </physiologicalReaction>
</comment>
<comment type="caution">
    <text evidence="25">The sequence shown here is derived from an EMBL/GenBank/DDBJ whole genome shotgun (WGS) entry which is preliminary data.</text>
</comment>
<dbReference type="CDD" id="cd03427">
    <property type="entry name" value="NUDIX_MTH1_Nudt1"/>
    <property type="match status" value="1"/>
</dbReference>
<sequence>MVANKLLTLAFVKTPTNILLGYKKRGFGMGRWNGFGGKVEVGETIDGAAKRELMEESGLVANTLHKIGILMFEFVGDPQLMEVHVFTTNEWKGTITESDEMRPEWFPIESIPYKKMWTDDQFWFPYMLNARPFYGYFTFEGMHKIVYHRLDSVNDLGLVEIPQQPRQPVI</sequence>
<dbReference type="InterPro" id="IPR000086">
    <property type="entry name" value="NUDIX_hydrolase_dom"/>
</dbReference>
<evidence type="ECO:0000256" key="3">
    <source>
        <dbReference type="ARBA" id="ARBA00005582"/>
    </source>
</evidence>
<evidence type="ECO:0000256" key="18">
    <source>
        <dbReference type="ARBA" id="ARBA00031927"/>
    </source>
</evidence>
<comment type="cofactor">
    <cofactor evidence="1">
        <name>Mg(2+)</name>
        <dbReference type="ChEBI" id="CHEBI:18420"/>
    </cofactor>
</comment>
<dbReference type="AlphaFoldDB" id="A0AAD9KLF4"/>
<evidence type="ECO:0000256" key="12">
    <source>
        <dbReference type="ARBA" id="ARBA00024596"/>
    </source>
</evidence>